<accession>A0A072TLS3</accession>
<reference evidence="2 5" key="2">
    <citation type="journal article" date="2014" name="BMC Genomics">
        <title>An improved genome release (version Mt4.0) for the model legume Medicago truncatula.</title>
        <authorList>
            <person name="Tang H."/>
            <person name="Krishnakumar V."/>
            <person name="Bidwell S."/>
            <person name="Rosen B."/>
            <person name="Chan A."/>
            <person name="Zhou S."/>
            <person name="Gentzbittel L."/>
            <person name="Childs K.L."/>
            <person name="Yandell M."/>
            <person name="Gundlach H."/>
            <person name="Mayer K.F."/>
            <person name="Schwartz D.C."/>
            <person name="Town C.D."/>
        </authorList>
    </citation>
    <scope>GENOME REANNOTATION</scope>
    <source>
        <strain evidence="2">A17</strain>
        <strain evidence="4 5">cv. Jemalong A17</strain>
    </source>
</reference>
<name>A0A072TLS3_MEDTR</name>
<feature type="signal peptide" evidence="1">
    <location>
        <begin position="1"/>
        <end position="24"/>
    </location>
</feature>
<evidence type="ECO:0000256" key="1">
    <source>
        <dbReference type="SAM" id="SignalP"/>
    </source>
</evidence>
<evidence type="ECO:0000313" key="4">
    <source>
        <dbReference type="EnsemblPlants" id="KEH18181"/>
    </source>
</evidence>
<evidence type="ECO:0000313" key="3">
    <source>
        <dbReference type="EMBL" id="RHN39060.1"/>
    </source>
</evidence>
<keyword evidence="5" id="KW-1185">Reference proteome</keyword>
<dbReference type="Proteomes" id="UP000002051">
    <property type="component" value="Chromosome 8"/>
</dbReference>
<reference evidence="2 5" key="1">
    <citation type="journal article" date="2011" name="Nature">
        <title>The Medicago genome provides insight into the evolution of rhizobial symbioses.</title>
        <authorList>
            <person name="Young N.D."/>
            <person name="Debelle F."/>
            <person name="Oldroyd G.E."/>
            <person name="Geurts R."/>
            <person name="Cannon S.B."/>
            <person name="Udvardi M.K."/>
            <person name="Benedito V.A."/>
            <person name="Mayer K.F."/>
            <person name="Gouzy J."/>
            <person name="Schoof H."/>
            <person name="Van de Peer Y."/>
            <person name="Proost S."/>
            <person name="Cook D.R."/>
            <person name="Meyers B.C."/>
            <person name="Spannagl M."/>
            <person name="Cheung F."/>
            <person name="De Mita S."/>
            <person name="Krishnakumar V."/>
            <person name="Gundlach H."/>
            <person name="Zhou S."/>
            <person name="Mudge J."/>
            <person name="Bharti A.K."/>
            <person name="Murray J.D."/>
            <person name="Naoumkina M.A."/>
            <person name="Rosen B."/>
            <person name="Silverstein K.A."/>
            <person name="Tang H."/>
            <person name="Rombauts S."/>
            <person name="Zhao P.X."/>
            <person name="Zhou P."/>
            <person name="Barbe V."/>
            <person name="Bardou P."/>
            <person name="Bechner M."/>
            <person name="Bellec A."/>
            <person name="Berger A."/>
            <person name="Berges H."/>
            <person name="Bidwell S."/>
            <person name="Bisseling T."/>
            <person name="Choisne N."/>
            <person name="Couloux A."/>
            <person name="Denny R."/>
            <person name="Deshpande S."/>
            <person name="Dai X."/>
            <person name="Doyle J.J."/>
            <person name="Dudez A.M."/>
            <person name="Farmer A.D."/>
            <person name="Fouteau S."/>
            <person name="Franken C."/>
            <person name="Gibelin C."/>
            <person name="Gish J."/>
            <person name="Goldstein S."/>
            <person name="Gonzalez A.J."/>
            <person name="Green P.J."/>
            <person name="Hallab A."/>
            <person name="Hartog M."/>
            <person name="Hua A."/>
            <person name="Humphray S.J."/>
            <person name="Jeong D.H."/>
            <person name="Jing Y."/>
            <person name="Jocker A."/>
            <person name="Kenton S.M."/>
            <person name="Kim D.J."/>
            <person name="Klee K."/>
            <person name="Lai H."/>
            <person name="Lang C."/>
            <person name="Lin S."/>
            <person name="Macmil S.L."/>
            <person name="Magdelenat G."/>
            <person name="Matthews L."/>
            <person name="McCorrison J."/>
            <person name="Monaghan E.L."/>
            <person name="Mun J.H."/>
            <person name="Najar F.Z."/>
            <person name="Nicholson C."/>
            <person name="Noirot C."/>
            <person name="O'Bleness M."/>
            <person name="Paule C.R."/>
            <person name="Poulain J."/>
            <person name="Prion F."/>
            <person name="Qin B."/>
            <person name="Qu C."/>
            <person name="Retzel E.F."/>
            <person name="Riddle C."/>
            <person name="Sallet E."/>
            <person name="Samain S."/>
            <person name="Samson N."/>
            <person name="Sanders I."/>
            <person name="Saurat O."/>
            <person name="Scarpelli C."/>
            <person name="Schiex T."/>
            <person name="Segurens B."/>
            <person name="Severin A.J."/>
            <person name="Sherrier D.J."/>
            <person name="Shi R."/>
            <person name="Sims S."/>
            <person name="Singer S.R."/>
            <person name="Sinharoy S."/>
            <person name="Sterck L."/>
            <person name="Viollet A."/>
            <person name="Wang B.B."/>
            <person name="Wang K."/>
            <person name="Wang M."/>
            <person name="Wang X."/>
            <person name="Warfsmann J."/>
            <person name="Weissenbach J."/>
            <person name="White D.D."/>
            <person name="White J.D."/>
            <person name="Wiley G.B."/>
            <person name="Wincker P."/>
            <person name="Xing Y."/>
            <person name="Yang L."/>
            <person name="Yao Z."/>
            <person name="Ying F."/>
            <person name="Zhai J."/>
            <person name="Zhou L."/>
            <person name="Zuber A."/>
            <person name="Denarie J."/>
            <person name="Dixon R.A."/>
            <person name="May G.D."/>
            <person name="Schwartz D.C."/>
            <person name="Rogers J."/>
            <person name="Quetier F."/>
            <person name="Town C.D."/>
            <person name="Roe B.A."/>
        </authorList>
    </citation>
    <scope>NUCLEOTIDE SEQUENCE [LARGE SCALE GENOMIC DNA]</scope>
    <source>
        <strain evidence="2">A17</strain>
        <strain evidence="4 5">cv. Jemalong A17</strain>
    </source>
</reference>
<dbReference type="HOGENOM" id="CLU_183281_0_0_1"/>
<reference evidence="4" key="3">
    <citation type="submission" date="2015-04" db="UniProtKB">
        <authorList>
            <consortium name="EnsemblPlants"/>
        </authorList>
    </citation>
    <scope>IDENTIFICATION</scope>
    <source>
        <strain evidence="4">cv. Jemalong A17</strain>
    </source>
</reference>
<organism evidence="2 5">
    <name type="scientific">Medicago truncatula</name>
    <name type="common">Barrel medic</name>
    <name type="synonym">Medicago tribuloides</name>
    <dbReference type="NCBI Taxonomy" id="3880"/>
    <lineage>
        <taxon>Eukaryota</taxon>
        <taxon>Viridiplantae</taxon>
        <taxon>Streptophyta</taxon>
        <taxon>Embryophyta</taxon>
        <taxon>Tracheophyta</taxon>
        <taxon>Spermatophyta</taxon>
        <taxon>Magnoliopsida</taxon>
        <taxon>eudicotyledons</taxon>
        <taxon>Gunneridae</taxon>
        <taxon>Pentapetalae</taxon>
        <taxon>rosids</taxon>
        <taxon>fabids</taxon>
        <taxon>Fabales</taxon>
        <taxon>Fabaceae</taxon>
        <taxon>Papilionoideae</taxon>
        <taxon>50 kb inversion clade</taxon>
        <taxon>NPAAA clade</taxon>
        <taxon>Hologalegina</taxon>
        <taxon>IRL clade</taxon>
        <taxon>Trifolieae</taxon>
        <taxon>Medicago</taxon>
    </lineage>
</organism>
<evidence type="ECO:0000313" key="2">
    <source>
        <dbReference type="EMBL" id="KEH18181.1"/>
    </source>
</evidence>
<evidence type="ECO:0000313" key="5">
    <source>
        <dbReference type="Proteomes" id="UP000002051"/>
    </source>
</evidence>
<protein>
    <submittedName>
        <fullName evidence="2">RALF-like protein</fullName>
    </submittedName>
</protein>
<dbReference type="EnsemblPlants" id="KEH18181">
    <property type="protein sequence ID" value="KEH18181"/>
    <property type="gene ID" value="MTR_8g012935"/>
</dbReference>
<proteinExistence type="predicted"/>
<reference evidence="3" key="4">
    <citation type="journal article" date="2018" name="Nat. Plants">
        <title>Whole-genome landscape of Medicago truncatula symbiotic genes.</title>
        <authorList>
            <person name="Pecrix Y."/>
            <person name="Gamas P."/>
            <person name="Carrere S."/>
        </authorList>
    </citation>
    <scope>NUCLEOTIDE SEQUENCE</scope>
    <source>
        <tissue evidence="3">Leaves</tissue>
    </source>
</reference>
<dbReference type="EMBL" id="CM001224">
    <property type="protein sequence ID" value="KEH18181.1"/>
    <property type="molecule type" value="Genomic_DNA"/>
</dbReference>
<dbReference type="EMBL" id="PSQE01000008">
    <property type="protein sequence ID" value="RHN39060.1"/>
    <property type="molecule type" value="Genomic_DNA"/>
</dbReference>
<sequence>MAKFITTSLILVLIVGAFLNGAYSVGEGEGRGNYKLENDDPNFSACMVLFYKCMVFPPVCPIYIKLCAQKPPSPSTIP</sequence>
<dbReference type="AlphaFoldDB" id="A0A072TLS3"/>
<feature type="chain" id="PRO_5014498769" evidence="1">
    <location>
        <begin position="25"/>
        <end position="78"/>
    </location>
</feature>
<dbReference type="Gramene" id="rna45052">
    <property type="protein sequence ID" value="RHN39060.1"/>
    <property type="gene ID" value="gene45052"/>
</dbReference>
<keyword evidence="1" id="KW-0732">Signal</keyword>
<gene>
    <name evidence="2" type="ordered locus">MTR_8g012935</name>
    <name evidence="3" type="ORF">MtrunA17_Chr8g0339801</name>
</gene>
<dbReference type="Proteomes" id="UP000265566">
    <property type="component" value="Chromosome 8"/>
</dbReference>